<evidence type="ECO:0000313" key="3">
    <source>
        <dbReference type="EMBL" id="ALS99692.1"/>
    </source>
</evidence>
<protein>
    <submittedName>
        <fullName evidence="3">Uncharacterized protein</fullName>
    </submittedName>
</protein>
<name>A0A0U2ZN31_9ALTE</name>
<evidence type="ECO:0000256" key="2">
    <source>
        <dbReference type="SAM" id="MobiDB-lite"/>
    </source>
</evidence>
<sequence length="142" mass="16022">MQVSNQDARTAFGSMLLNNSLSESQQSKLERQNNADQSAKTDRSEQNNPASDKPFLEQVREQLLANRVGLDKKEIEEMQQEIEALQALDNTTAEQSEKLELLQERLEELVQQAAERTAKSEVTQHSVEAKLNQYQSVSLMSG</sequence>
<dbReference type="STRING" id="1526571.AT746_16415"/>
<accession>A0A0U2ZN31</accession>
<evidence type="ECO:0000313" key="4">
    <source>
        <dbReference type="Proteomes" id="UP000068447"/>
    </source>
</evidence>
<dbReference type="Proteomes" id="UP000068447">
    <property type="component" value="Chromosome"/>
</dbReference>
<feature type="region of interest" description="Disordered" evidence="2">
    <location>
        <begin position="1"/>
        <end position="57"/>
    </location>
</feature>
<feature type="compositionally biased region" description="Basic and acidic residues" evidence="2">
    <location>
        <begin position="28"/>
        <end position="45"/>
    </location>
</feature>
<feature type="compositionally biased region" description="Low complexity" evidence="2">
    <location>
        <begin position="16"/>
        <end position="27"/>
    </location>
</feature>
<dbReference type="KEGG" id="lal:AT746_16415"/>
<proteinExistence type="predicted"/>
<gene>
    <name evidence="3" type="ORF">AT746_16415</name>
</gene>
<keyword evidence="4" id="KW-1185">Reference proteome</keyword>
<organism evidence="3 4">
    <name type="scientific">Lacimicrobium alkaliphilum</name>
    <dbReference type="NCBI Taxonomy" id="1526571"/>
    <lineage>
        <taxon>Bacteria</taxon>
        <taxon>Pseudomonadati</taxon>
        <taxon>Pseudomonadota</taxon>
        <taxon>Gammaproteobacteria</taxon>
        <taxon>Alteromonadales</taxon>
        <taxon>Alteromonadaceae</taxon>
        <taxon>Lacimicrobium</taxon>
    </lineage>
</organism>
<dbReference type="AlphaFoldDB" id="A0A0U2ZN31"/>
<keyword evidence="1" id="KW-0175">Coiled coil</keyword>
<evidence type="ECO:0000256" key="1">
    <source>
        <dbReference type="SAM" id="Coils"/>
    </source>
</evidence>
<dbReference type="EMBL" id="CP013650">
    <property type="protein sequence ID" value="ALS99692.1"/>
    <property type="molecule type" value="Genomic_DNA"/>
</dbReference>
<dbReference type="RefSeq" id="WP_062482535.1">
    <property type="nucleotide sequence ID" value="NZ_CP013650.1"/>
</dbReference>
<feature type="coiled-coil region" evidence="1">
    <location>
        <begin position="68"/>
        <end position="119"/>
    </location>
</feature>
<reference evidence="3 4" key="1">
    <citation type="submission" date="2015-12" db="EMBL/GenBank/DDBJ databases">
        <title>Complete genome of Lacimicrobium alkaliphilum KCTC 32984.</title>
        <authorList>
            <person name="Kim S.-G."/>
            <person name="Lee Y.-J."/>
        </authorList>
    </citation>
    <scope>NUCLEOTIDE SEQUENCE [LARGE SCALE GENOMIC DNA]</scope>
    <source>
        <strain evidence="3 4">YelD216</strain>
    </source>
</reference>